<dbReference type="EMBL" id="KN551869">
    <property type="protein sequence ID" value="KHJ91707.1"/>
    <property type="molecule type" value="Genomic_DNA"/>
</dbReference>
<feature type="compositionally biased region" description="Polar residues" evidence="1">
    <location>
        <begin position="231"/>
        <end position="254"/>
    </location>
</feature>
<feature type="region of interest" description="Disordered" evidence="1">
    <location>
        <begin position="76"/>
        <end position="96"/>
    </location>
</feature>
<proteinExistence type="predicted"/>
<evidence type="ECO:0000256" key="1">
    <source>
        <dbReference type="SAM" id="MobiDB-lite"/>
    </source>
</evidence>
<feature type="region of interest" description="Disordered" evidence="1">
    <location>
        <begin position="113"/>
        <end position="134"/>
    </location>
</feature>
<keyword evidence="3" id="KW-1185">Reference proteome</keyword>
<sequence>MEQSYVAKLAWLVKLREVDITSKDWFQELYGKVEKTIYHLDLDISNLRGTKMNYKKRLEQAKLTCHQLRVLLAKRQGRPRDDANRPLRIYSPGPGEPWPPRLLSATRWKITEQSRSPQKKMVDGTSYPVESDPLSGLHRVVDNLATESARQQADVSHVPSSPVQSKIAFPKIFSRRLVSPPSARRKHLDEIVDRLRSPPEVVPKDPMPSSQSSSFCRDHVEVDVRTVTQIRQEAIQGTTSRSSAQRKGGNNRTVAGSLCKHNAPFWSEHAHLSESRVE</sequence>
<gene>
    <name evidence="2" type="ORF">OESDEN_08419</name>
</gene>
<evidence type="ECO:0000313" key="2">
    <source>
        <dbReference type="EMBL" id="KHJ91707.1"/>
    </source>
</evidence>
<accession>A0A0B1T7E6</accession>
<protein>
    <submittedName>
        <fullName evidence="2">Uncharacterized protein</fullName>
    </submittedName>
</protein>
<dbReference type="Proteomes" id="UP000053660">
    <property type="component" value="Unassembled WGS sequence"/>
</dbReference>
<organism evidence="2 3">
    <name type="scientific">Oesophagostomum dentatum</name>
    <name type="common">Nodular worm</name>
    <dbReference type="NCBI Taxonomy" id="61180"/>
    <lineage>
        <taxon>Eukaryota</taxon>
        <taxon>Metazoa</taxon>
        <taxon>Ecdysozoa</taxon>
        <taxon>Nematoda</taxon>
        <taxon>Chromadorea</taxon>
        <taxon>Rhabditida</taxon>
        <taxon>Rhabditina</taxon>
        <taxon>Rhabditomorpha</taxon>
        <taxon>Strongyloidea</taxon>
        <taxon>Strongylidae</taxon>
        <taxon>Oesophagostomum</taxon>
    </lineage>
</organism>
<dbReference type="OrthoDB" id="5877933at2759"/>
<evidence type="ECO:0000313" key="3">
    <source>
        <dbReference type="Proteomes" id="UP000053660"/>
    </source>
</evidence>
<name>A0A0B1T7E6_OESDE</name>
<feature type="region of interest" description="Disordered" evidence="1">
    <location>
        <begin position="231"/>
        <end position="256"/>
    </location>
</feature>
<dbReference type="AlphaFoldDB" id="A0A0B1T7E6"/>
<reference evidence="2 3" key="1">
    <citation type="submission" date="2014-03" db="EMBL/GenBank/DDBJ databases">
        <title>Draft genome of the hookworm Oesophagostomum dentatum.</title>
        <authorList>
            <person name="Mitreva M."/>
        </authorList>
    </citation>
    <scope>NUCLEOTIDE SEQUENCE [LARGE SCALE GENOMIC DNA]</scope>
    <source>
        <strain evidence="2 3">OD-Hann</strain>
    </source>
</reference>